<dbReference type="Pfam" id="PF04796">
    <property type="entry name" value="RepA_C"/>
    <property type="match status" value="1"/>
</dbReference>
<dbReference type="EMBL" id="VCDI01000011">
    <property type="protein sequence ID" value="TLU70717.1"/>
    <property type="molecule type" value="Genomic_DNA"/>
</dbReference>
<dbReference type="OrthoDB" id="932750at2"/>
<dbReference type="RefSeq" id="WP_138327877.1">
    <property type="nucleotide sequence ID" value="NZ_VCDI01000011.1"/>
</dbReference>
<dbReference type="Proteomes" id="UP000305654">
    <property type="component" value="Unassembled WGS sequence"/>
</dbReference>
<accession>A0A5R9J2K8</accession>
<dbReference type="InterPro" id="IPR006881">
    <property type="entry name" value="RepA_C"/>
</dbReference>
<gene>
    <name evidence="1" type="ORF">FE263_20315</name>
</gene>
<sequence length="306" mass="34278">MAEIHDLLEARGRQHVLQLDIDRRVIDAASGYLSDEDASTAYIYSGWAQAALPHKRLPDDQPWQVRHDRASLLVEPGRKTLADGSLKWVGVPYGSRARLILLYLQTEALRTQSREIELGKSLRSWLKKLNISVGGKSAADVREQAERLTRCRLSFEVQQAGRSALVQQLIVDQALFTDEDSGGGHFLERTKLSEVFFEQLKRHPVPIEEAAIRAINRHSMALDIYCWLAYRLHILKAPTPVTWRALHAQFGGGIRRLDHFRETFGDQLALAAAVYPAAKLQVTALGVTLNPSAPPVAKRTVISLVR</sequence>
<reference evidence="1 2" key="1">
    <citation type="submission" date="2019-05" db="EMBL/GenBank/DDBJ databases">
        <authorList>
            <person name="Pankratov T."/>
            <person name="Grouzdev D."/>
        </authorList>
    </citation>
    <scope>NUCLEOTIDE SEQUENCE [LARGE SCALE GENOMIC DNA]</scope>
    <source>
        <strain evidence="1 2">KEBCLARHB70R</strain>
    </source>
</reference>
<evidence type="ECO:0000313" key="2">
    <source>
        <dbReference type="Proteomes" id="UP000305654"/>
    </source>
</evidence>
<organism evidence="1 2">
    <name type="scientific">Lichenicoccus roseus</name>
    <dbReference type="NCBI Taxonomy" id="2683649"/>
    <lineage>
        <taxon>Bacteria</taxon>
        <taxon>Pseudomonadati</taxon>
        <taxon>Pseudomonadota</taxon>
        <taxon>Alphaproteobacteria</taxon>
        <taxon>Acetobacterales</taxon>
        <taxon>Acetobacteraceae</taxon>
        <taxon>Lichenicoccus</taxon>
    </lineage>
</organism>
<comment type="caution">
    <text evidence="1">The sequence shown here is derived from an EMBL/GenBank/DDBJ whole genome shotgun (WGS) entry which is preliminary data.</text>
</comment>
<name>A0A5R9J2K8_9PROT</name>
<evidence type="ECO:0000313" key="1">
    <source>
        <dbReference type="EMBL" id="TLU70717.1"/>
    </source>
</evidence>
<dbReference type="AlphaFoldDB" id="A0A5R9J2K8"/>
<protein>
    <submittedName>
        <fullName evidence="1">Plasmid replication initiator</fullName>
    </submittedName>
</protein>
<keyword evidence="2" id="KW-1185">Reference proteome</keyword>
<proteinExistence type="predicted"/>